<protein>
    <submittedName>
        <fullName evidence="4">Molybdopterin-dependent oxidoreductase</fullName>
    </submittedName>
</protein>
<dbReference type="InterPro" id="IPR000572">
    <property type="entry name" value="OxRdtase_Mopterin-bd_dom"/>
</dbReference>
<evidence type="ECO:0000259" key="3">
    <source>
        <dbReference type="Pfam" id="PF00174"/>
    </source>
</evidence>
<comment type="caution">
    <text evidence="4">The sequence shown here is derived from an EMBL/GenBank/DDBJ whole genome shotgun (WGS) entry which is preliminary data.</text>
</comment>
<dbReference type="Pfam" id="PF00174">
    <property type="entry name" value="Oxidored_molyb"/>
    <property type="match status" value="1"/>
</dbReference>
<dbReference type="PANTHER" id="PTHR19372:SF7">
    <property type="entry name" value="SULFITE OXIDASE, MITOCHONDRIAL"/>
    <property type="match status" value="1"/>
</dbReference>
<dbReference type="Gene3D" id="3.90.420.10">
    <property type="entry name" value="Oxidoreductase, molybdopterin-binding domain"/>
    <property type="match status" value="1"/>
</dbReference>
<evidence type="ECO:0000313" key="4">
    <source>
        <dbReference type="EMBL" id="MFC6869765.1"/>
    </source>
</evidence>
<dbReference type="InterPro" id="IPR008335">
    <property type="entry name" value="Mopterin_OxRdtase_euk"/>
</dbReference>
<dbReference type="InterPro" id="IPR036374">
    <property type="entry name" value="OxRdtase_Mopterin-bd_sf"/>
</dbReference>
<dbReference type="SUPFAM" id="SSF56524">
    <property type="entry name" value="Oxidoreductase molybdopterin-binding domain"/>
    <property type="match status" value="1"/>
</dbReference>
<keyword evidence="2" id="KW-1133">Transmembrane helix</keyword>
<evidence type="ECO:0000256" key="2">
    <source>
        <dbReference type="SAM" id="Phobius"/>
    </source>
</evidence>
<feature type="transmembrane region" description="Helical" evidence="2">
    <location>
        <begin position="77"/>
        <end position="98"/>
    </location>
</feature>
<feature type="region of interest" description="Disordered" evidence="1">
    <location>
        <begin position="518"/>
        <end position="540"/>
    </location>
</feature>
<feature type="transmembrane region" description="Helical" evidence="2">
    <location>
        <begin position="105"/>
        <end position="126"/>
    </location>
</feature>
<feature type="domain" description="Oxidoreductase molybdopterin-binding" evidence="3">
    <location>
        <begin position="277"/>
        <end position="427"/>
    </location>
</feature>
<keyword evidence="2" id="KW-0472">Membrane</keyword>
<feature type="transmembrane region" description="Helical" evidence="2">
    <location>
        <begin position="200"/>
        <end position="221"/>
    </location>
</feature>
<accession>A0ABW2C5B6</accession>
<sequence length="550" mass="57886">MTTNDRKHGTRRGARILIGAIVGVIAAGSGLALGELAAAVTGPATSPVLSVGSAAIDLAPTPVKEFAIRTFGTADKLVLISGVLAVLVVLSALGGILVRTRFATGAAIFISFGVLGVLAAVTRASAQPTDSMPSALAGVAALGVLYLLVRVWRKGEEPAMAEGVAPGDVTPADTPDAAPDSVAGTTEGTTERGTPSRRGLLIASAASVAVAAVAATAGRLLQAVRRDVAESRAAVRLPKPADPAPELPAGYRTKVSGISPYFTPNKDFYRVDTVLSLPSVPAEEWTLRIGGDVKRPIELSFRDLLDRGLTERDLTLSCVSNEVGGPYVGTARWLGIPLGDLLREAGVSSSSDQLLSRSEDGMTIGTPMEGVLDGRDALLAVGMNGEPLPVNHGFPARMIVPGFYGYTSATKWVVELTATRFDEVQAYWTQRDWDPRGVVKTASRIDVPRPFERVSQGEITVAGVAWAQHRGISAVQVRMDGGPWQDAELSTQVSADTWRQWRTTFSARPGTRRFEVRAADGNGDPQTEKRTRPFPDGASGWHSVAVTVTP</sequence>
<evidence type="ECO:0000313" key="5">
    <source>
        <dbReference type="Proteomes" id="UP001596337"/>
    </source>
</evidence>
<organism evidence="4 5">
    <name type="scientific">Haloechinothrix salitolerans</name>
    <dbReference type="NCBI Taxonomy" id="926830"/>
    <lineage>
        <taxon>Bacteria</taxon>
        <taxon>Bacillati</taxon>
        <taxon>Actinomycetota</taxon>
        <taxon>Actinomycetes</taxon>
        <taxon>Pseudonocardiales</taxon>
        <taxon>Pseudonocardiaceae</taxon>
        <taxon>Haloechinothrix</taxon>
    </lineage>
</organism>
<dbReference type="InterPro" id="IPR014756">
    <property type="entry name" value="Ig_E-set"/>
</dbReference>
<evidence type="ECO:0000256" key="1">
    <source>
        <dbReference type="SAM" id="MobiDB-lite"/>
    </source>
</evidence>
<name>A0ABW2C5B6_9PSEU</name>
<dbReference type="Gene3D" id="2.60.40.650">
    <property type="match status" value="1"/>
</dbReference>
<feature type="region of interest" description="Disordered" evidence="1">
    <location>
        <begin position="162"/>
        <end position="197"/>
    </location>
</feature>
<gene>
    <name evidence="4" type="ORF">ACFQGD_21725</name>
</gene>
<keyword evidence="2" id="KW-0812">Transmembrane</keyword>
<reference evidence="5" key="1">
    <citation type="journal article" date="2019" name="Int. J. Syst. Evol. Microbiol.">
        <title>The Global Catalogue of Microorganisms (GCM) 10K type strain sequencing project: providing services to taxonomists for standard genome sequencing and annotation.</title>
        <authorList>
            <consortium name="The Broad Institute Genomics Platform"/>
            <consortium name="The Broad Institute Genome Sequencing Center for Infectious Disease"/>
            <person name="Wu L."/>
            <person name="Ma J."/>
        </authorList>
    </citation>
    <scope>NUCLEOTIDE SEQUENCE [LARGE SCALE GENOMIC DNA]</scope>
    <source>
        <strain evidence="5">KCTC 32255</strain>
    </source>
</reference>
<feature type="transmembrane region" description="Helical" evidence="2">
    <location>
        <begin position="132"/>
        <end position="152"/>
    </location>
</feature>
<proteinExistence type="predicted"/>
<dbReference type="PRINTS" id="PR00407">
    <property type="entry name" value="EUMOPTERIN"/>
</dbReference>
<dbReference type="SUPFAM" id="SSF81296">
    <property type="entry name" value="E set domains"/>
    <property type="match status" value="1"/>
</dbReference>
<feature type="compositionally biased region" description="Low complexity" evidence="1">
    <location>
        <begin position="184"/>
        <end position="197"/>
    </location>
</feature>
<feature type="transmembrane region" description="Helical" evidence="2">
    <location>
        <begin position="16"/>
        <end position="40"/>
    </location>
</feature>
<dbReference type="Proteomes" id="UP001596337">
    <property type="component" value="Unassembled WGS sequence"/>
</dbReference>
<keyword evidence="5" id="KW-1185">Reference proteome</keyword>
<dbReference type="RefSeq" id="WP_345397807.1">
    <property type="nucleotide sequence ID" value="NZ_BAABLA010000027.1"/>
</dbReference>
<dbReference type="PANTHER" id="PTHR19372">
    <property type="entry name" value="SULFITE REDUCTASE"/>
    <property type="match status" value="1"/>
</dbReference>
<dbReference type="EMBL" id="JBHSXX010000001">
    <property type="protein sequence ID" value="MFC6869765.1"/>
    <property type="molecule type" value="Genomic_DNA"/>
</dbReference>